<evidence type="ECO:0000313" key="1">
    <source>
        <dbReference type="EMBL" id="UTY40184.1"/>
    </source>
</evidence>
<proteinExistence type="predicted"/>
<dbReference type="RefSeq" id="WP_290141611.1">
    <property type="nucleotide sequence ID" value="NZ_CP101620.1"/>
</dbReference>
<protein>
    <submittedName>
        <fullName evidence="1">Uncharacterized protein</fullName>
    </submittedName>
</protein>
<accession>A0ABY5I742</accession>
<gene>
    <name evidence="1" type="ORF">NMU03_05130</name>
</gene>
<name>A0ABY5I742_9FIRM</name>
<dbReference type="EMBL" id="CP101620">
    <property type="protein sequence ID" value="UTY40184.1"/>
    <property type="molecule type" value="Genomic_DNA"/>
</dbReference>
<keyword evidence="2" id="KW-1185">Reference proteome</keyword>
<reference evidence="1" key="1">
    <citation type="submission" date="2022-07" db="EMBL/GenBank/DDBJ databases">
        <title>Faecal culturing of patients with breast cancer.</title>
        <authorList>
            <person name="Teng N.M.Y."/>
            <person name="Kiu R."/>
            <person name="Evans R."/>
            <person name="Baker D.J."/>
            <person name="Zenner C."/>
            <person name="Robinson S.D."/>
            <person name="Hall L.J."/>
        </authorList>
    </citation>
    <scope>NUCLEOTIDE SEQUENCE</scope>
    <source>
        <strain evidence="1">LH1062</strain>
    </source>
</reference>
<sequence length="89" mass="11004">MTLYGYALSLYQYFHQKLQIGFLLWEKFCEYLGKDELIDDCFYHIARSGYYSIEKAQKLLEYKPRYTTWETIEEVMKYYIEKRWIVIPS</sequence>
<organism evidence="1 2">
    <name type="scientific">Allocoprobacillus halotolerans</name>
    <dbReference type="NCBI Taxonomy" id="2944914"/>
    <lineage>
        <taxon>Bacteria</taxon>
        <taxon>Bacillati</taxon>
        <taxon>Bacillota</taxon>
        <taxon>Erysipelotrichia</taxon>
        <taxon>Erysipelotrichales</taxon>
        <taxon>Erysipelotrichaceae</taxon>
        <taxon>Allocoprobacillus</taxon>
    </lineage>
</organism>
<dbReference type="Proteomes" id="UP001060112">
    <property type="component" value="Chromosome"/>
</dbReference>
<evidence type="ECO:0000313" key="2">
    <source>
        <dbReference type="Proteomes" id="UP001060112"/>
    </source>
</evidence>